<keyword evidence="13" id="KW-1185">Reference proteome</keyword>
<dbReference type="InterPro" id="IPR008927">
    <property type="entry name" value="6-PGluconate_DH-like_C_sf"/>
</dbReference>
<feature type="domain" description="Ketopantoate reductase N-terminal" evidence="10">
    <location>
        <begin position="9"/>
        <end position="171"/>
    </location>
</feature>
<evidence type="ECO:0000256" key="3">
    <source>
        <dbReference type="ARBA" id="ARBA00007870"/>
    </source>
</evidence>
<dbReference type="GO" id="GO:0005739">
    <property type="term" value="C:mitochondrion"/>
    <property type="evidence" value="ECO:0007669"/>
    <property type="project" value="TreeGrafter"/>
</dbReference>
<evidence type="ECO:0000313" key="13">
    <source>
        <dbReference type="Proteomes" id="UP001306508"/>
    </source>
</evidence>
<evidence type="ECO:0000313" key="12">
    <source>
        <dbReference type="EMBL" id="KAK5781659.1"/>
    </source>
</evidence>
<keyword evidence="6" id="KW-0521">NADP</keyword>
<gene>
    <name evidence="12" type="ORF">RI543_000844</name>
</gene>
<dbReference type="Pfam" id="PF02558">
    <property type="entry name" value="ApbA"/>
    <property type="match status" value="1"/>
</dbReference>
<evidence type="ECO:0000256" key="4">
    <source>
        <dbReference type="ARBA" id="ARBA00013014"/>
    </source>
</evidence>
<dbReference type="Pfam" id="PF08546">
    <property type="entry name" value="ApbA_C"/>
    <property type="match status" value="1"/>
</dbReference>
<dbReference type="InterPro" id="IPR036291">
    <property type="entry name" value="NAD(P)-bd_dom_sf"/>
</dbReference>
<dbReference type="InterPro" id="IPR013332">
    <property type="entry name" value="KPR_N"/>
</dbReference>
<sequence>MTLAGRPVIHIVGMGSMGTVLAINLLQYTKAEIIPLFRNQERLSQFQDDAGSTIGIRRLFEKDTPLTVKKLEKSYCPDTFPKQHIENLVITTKTYQTKSALEPYLPYIDSNTNLILIQNGLGVLEVLREEIFLQEDNRPNLFQGVISHGVFQDKGFIFNHAGFVGIKVARLPWSKDDIVQTNEDIHSDTYGNSLIQTLTEPVFAKEFSCQYVTYQELLFGQLFKFAINSCINPITAIIDCDNGEMIDSCRQVFTSIIEESLKVLRIAYKPLFEYENKYNNLEGYPSLKVNSVLTVDHLVTEIIKIGCELNAKNSSSMRQDTRYLRDTEIEYINGYIVKLAKDLGLSPESAKVNKTVSELVNLRLGLNRKRASVGDWKYK</sequence>
<dbReference type="EC" id="1.1.1.169" evidence="4"/>
<dbReference type="GO" id="GO:0050661">
    <property type="term" value="F:NADP binding"/>
    <property type="evidence" value="ECO:0007669"/>
    <property type="project" value="TreeGrafter"/>
</dbReference>
<proteinExistence type="inferred from homology"/>
<evidence type="ECO:0000259" key="10">
    <source>
        <dbReference type="Pfam" id="PF02558"/>
    </source>
</evidence>
<dbReference type="InterPro" id="IPR003710">
    <property type="entry name" value="ApbA"/>
</dbReference>
<evidence type="ECO:0000256" key="1">
    <source>
        <dbReference type="ARBA" id="ARBA00002919"/>
    </source>
</evidence>
<evidence type="ECO:0000256" key="7">
    <source>
        <dbReference type="ARBA" id="ARBA00023002"/>
    </source>
</evidence>
<dbReference type="FunFam" id="1.10.1040.10:FF:000047">
    <property type="entry name" value="2-dehydropantoate 2-reductase"/>
    <property type="match status" value="1"/>
</dbReference>
<dbReference type="InterPro" id="IPR013328">
    <property type="entry name" value="6PGD_dom2"/>
</dbReference>
<feature type="domain" description="Ketopantoate reductase C-terminal" evidence="11">
    <location>
        <begin position="221"/>
        <end position="361"/>
    </location>
</feature>
<dbReference type="InterPro" id="IPR050838">
    <property type="entry name" value="Ketopantoate_reductase"/>
</dbReference>
<dbReference type="GO" id="GO:0015940">
    <property type="term" value="P:pantothenate biosynthetic process"/>
    <property type="evidence" value="ECO:0007669"/>
    <property type="project" value="UniProtKB-KW"/>
</dbReference>
<protein>
    <recommendedName>
        <fullName evidence="4">2-dehydropantoate 2-reductase</fullName>
        <ecNumber evidence="4">1.1.1.169</ecNumber>
    </recommendedName>
    <alternativeName>
        <fullName evidence="8">Ketopantoate reductase</fullName>
    </alternativeName>
</protein>
<evidence type="ECO:0000259" key="11">
    <source>
        <dbReference type="Pfam" id="PF08546"/>
    </source>
</evidence>
<dbReference type="AlphaFoldDB" id="A0AAN7WMJ5"/>
<dbReference type="PANTHER" id="PTHR43765:SF2">
    <property type="entry name" value="2-DEHYDROPANTOATE 2-REDUCTASE"/>
    <property type="match status" value="1"/>
</dbReference>
<comment type="caution">
    <text evidence="12">The sequence shown here is derived from an EMBL/GenBank/DDBJ whole genome shotgun (WGS) entry which is preliminary data.</text>
</comment>
<keyword evidence="5" id="KW-0566">Pantothenate biosynthesis</keyword>
<organism evidence="12 13">
    <name type="scientific">Arxiozyma heterogenica</name>
    <dbReference type="NCBI Taxonomy" id="278026"/>
    <lineage>
        <taxon>Eukaryota</taxon>
        <taxon>Fungi</taxon>
        <taxon>Dikarya</taxon>
        <taxon>Ascomycota</taxon>
        <taxon>Saccharomycotina</taxon>
        <taxon>Saccharomycetes</taxon>
        <taxon>Saccharomycetales</taxon>
        <taxon>Saccharomycetaceae</taxon>
        <taxon>Arxiozyma</taxon>
    </lineage>
</organism>
<dbReference type="Gene3D" id="3.40.50.720">
    <property type="entry name" value="NAD(P)-binding Rossmann-like Domain"/>
    <property type="match status" value="1"/>
</dbReference>
<evidence type="ECO:0000256" key="6">
    <source>
        <dbReference type="ARBA" id="ARBA00022857"/>
    </source>
</evidence>
<keyword evidence="7" id="KW-0560">Oxidoreductase</keyword>
<comment type="pathway">
    <text evidence="2">Cofactor biosynthesis; (R)-pantothenate biosynthesis; (R)-pantoate from 3-methyl-2-oxobutanoate: step 2/2.</text>
</comment>
<evidence type="ECO:0000256" key="9">
    <source>
        <dbReference type="ARBA" id="ARBA00048793"/>
    </source>
</evidence>
<evidence type="ECO:0000256" key="2">
    <source>
        <dbReference type="ARBA" id="ARBA00004994"/>
    </source>
</evidence>
<comment type="function">
    <text evidence="1">Catalyzes the NADPH-dependent reduction of ketopantoate into pantoic acid.</text>
</comment>
<name>A0AAN7WMJ5_9SACH</name>
<dbReference type="PANTHER" id="PTHR43765">
    <property type="entry name" value="2-DEHYDROPANTOATE 2-REDUCTASE-RELATED"/>
    <property type="match status" value="1"/>
</dbReference>
<comment type="similarity">
    <text evidence="3">Belongs to the ketopantoate reductase family.</text>
</comment>
<evidence type="ECO:0000256" key="5">
    <source>
        <dbReference type="ARBA" id="ARBA00022655"/>
    </source>
</evidence>
<reference evidence="13" key="1">
    <citation type="submission" date="2023-07" db="EMBL/GenBank/DDBJ databases">
        <title>A draft genome of Kazachstania heterogenica Y-27499.</title>
        <authorList>
            <person name="Donic C."/>
            <person name="Kralova J.S."/>
            <person name="Fidel L."/>
            <person name="Ben-Dor S."/>
            <person name="Jung S."/>
        </authorList>
    </citation>
    <scope>NUCLEOTIDE SEQUENCE [LARGE SCALE GENOMIC DNA]</scope>
    <source>
        <strain evidence="13">Y27499</strain>
    </source>
</reference>
<comment type="catalytic activity">
    <reaction evidence="9">
        <text>(R)-pantoate + NADP(+) = 2-dehydropantoate + NADPH + H(+)</text>
        <dbReference type="Rhea" id="RHEA:16233"/>
        <dbReference type="ChEBI" id="CHEBI:11561"/>
        <dbReference type="ChEBI" id="CHEBI:15378"/>
        <dbReference type="ChEBI" id="CHEBI:15980"/>
        <dbReference type="ChEBI" id="CHEBI:57783"/>
        <dbReference type="ChEBI" id="CHEBI:58349"/>
        <dbReference type="EC" id="1.1.1.169"/>
    </reaction>
</comment>
<accession>A0AAN7WMJ5</accession>
<dbReference type="NCBIfam" id="TIGR00745">
    <property type="entry name" value="apbA_panE"/>
    <property type="match status" value="1"/>
</dbReference>
<dbReference type="Gene3D" id="1.10.1040.10">
    <property type="entry name" value="N-(1-d-carboxylethyl)-l-norvaline Dehydrogenase, domain 2"/>
    <property type="match status" value="1"/>
</dbReference>
<dbReference type="GO" id="GO:0008677">
    <property type="term" value="F:2-dehydropantoate 2-reductase activity"/>
    <property type="evidence" value="ECO:0007669"/>
    <property type="project" value="UniProtKB-EC"/>
</dbReference>
<evidence type="ECO:0000256" key="8">
    <source>
        <dbReference type="ARBA" id="ARBA00032024"/>
    </source>
</evidence>
<dbReference type="SUPFAM" id="SSF48179">
    <property type="entry name" value="6-phosphogluconate dehydrogenase C-terminal domain-like"/>
    <property type="match status" value="1"/>
</dbReference>
<dbReference type="Proteomes" id="UP001306508">
    <property type="component" value="Unassembled WGS sequence"/>
</dbReference>
<dbReference type="EMBL" id="JAWIZZ010000031">
    <property type="protein sequence ID" value="KAK5781659.1"/>
    <property type="molecule type" value="Genomic_DNA"/>
</dbReference>
<dbReference type="SUPFAM" id="SSF51735">
    <property type="entry name" value="NAD(P)-binding Rossmann-fold domains"/>
    <property type="match status" value="1"/>
</dbReference>
<dbReference type="InterPro" id="IPR013752">
    <property type="entry name" value="KPA_reductase"/>
</dbReference>